<dbReference type="SMART" id="SM00354">
    <property type="entry name" value="HTH_LACI"/>
    <property type="match status" value="1"/>
</dbReference>
<reference evidence="6 7" key="1">
    <citation type="submission" date="2014-09" db="EMBL/GenBank/DDBJ databases">
        <title>Vibrio maritimus JCM 19235. (C45) whole genome shotgun sequence.</title>
        <authorList>
            <person name="Sawabe T."/>
            <person name="Meirelles P."/>
            <person name="Nakanishi M."/>
            <person name="Sayaka M."/>
            <person name="Hattori M."/>
            <person name="Ohkuma M."/>
        </authorList>
    </citation>
    <scope>NUCLEOTIDE SEQUENCE [LARGE SCALE GENOMIC DNA]</scope>
    <source>
        <strain evidence="7">JCM19235</strain>
    </source>
</reference>
<dbReference type="PROSITE" id="PS50943">
    <property type="entry name" value="HTH_CROC1"/>
    <property type="match status" value="1"/>
</dbReference>
<keyword evidence="1" id="KW-0805">Transcription regulation</keyword>
<dbReference type="Proteomes" id="UP000029228">
    <property type="component" value="Unassembled WGS sequence"/>
</dbReference>
<dbReference type="GO" id="GO:0003700">
    <property type="term" value="F:DNA-binding transcription factor activity"/>
    <property type="evidence" value="ECO:0007669"/>
    <property type="project" value="TreeGrafter"/>
</dbReference>
<proteinExistence type="predicted"/>
<dbReference type="EMBL" id="BBMR01000015">
    <property type="protein sequence ID" value="GAL22769.1"/>
    <property type="molecule type" value="Genomic_DNA"/>
</dbReference>
<dbReference type="AlphaFoldDB" id="A0A090S8B4"/>
<evidence type="ECO:0000259" key="5">
    <source>
        <dbReference type="PROSITE" id="PS50943"/>
    </source>
</evidence>
<sequence>MNIKDVAELAGVSPATVSRFLNQPESVAKSTAQKIERVITVTGYSAVKRETKVEMSKNQPLAW</sequence>
<dbReference type="STRING" id="990268.JCM19235_4727"/>
<name>A0A090S8B4_9VIBR</name>
<evidence type="ECO:0000259" key="4">
    <source>
        <dbReference type="PROSITE" id="PS50932"/>
    </source>
</evidence>
<evidence type="ECO:0000256" key="1">
    <source>
        <dbReference type="ARBA" id="ARBA00023015"/>
    </source>
</evidence>
<gene>
    <name evidence="6" type="ORF">JCM19235_4727</name>
</gene>
<dbReference type="Gene3D" id="1.10.260.40">
    <property type="entry name" value="lambda repressor-like DNA-binding domains"/>
    <property type="match status" value="1"/>
</dbReference>
<evidence type="ECO:0000313" key="7">
    <source>
        <dbReference type="Proteomes" id="UP000029228"/>
    </source>
</evidence>
<feature type="domain" description="HTH lacI-type" evidence="4">
    <location>
        <begin position="1"/>
        <end position="53"/>
    </location>
</feature>
<comment type="caution">
    <text evidence="6">The sequence shown here is derived from an EMBL/GenBank/DDBJ whole genome shotgun (WGS) entry which is preliminary data.</text>
</comment>
<protein>
    <submittedName>
        <fullName evidence="6">Uncharacterized protein</fullName>
    </submittedName>
</protein>
<feature type="domain" description="HTH cro/C1-type" evidence="5">
    <location>
        <begin position="1"/>
        <end position="45"/>
    </location>
</feature>
<accession>A0A090S8B4</accession>
<dbReference type="InterPro" id="IPR010982">
    <property type="entry name" value="Lambda_DNA-bd_dom_sf"/>
</dbReference>
<organism evidence="6 7">
    <name type="scientific">Vibrio maritimus</name>
    <dbReference type="NCBI Taxonomy" id="990268"/>
    <lineage>
        <taxon>Bacteria</taxon>
        <taxon>Pseudomonadati</taxon>
        <taxon>Pseudomonadota</taxon>
        <taxon>Gammaproteobacteria</taxon>
        <taxon>Vibrionales</taxon>
        <taxon>Vibrionaceae</taxon>
        <taxon>Vibrio</taxon>
    </lineage>
</organism>
<dbReference type="GO" id="GO:0000976">
    <property type="term" value="F:transcription cis-regulatory region binding"/>
    <property type="evidence" value="ECO:0007669"/>
    <property type="project" value="TreeGrafter"/>
</dbReference>
<evidence type="ECO:0000313" key="6">
    <source>
        <dbReference type="EMBL" id="GAL22769.1"/>
    </source>
</evidence>
<dbReference type="PANTHER" id="PTHR30146:SF109">
    <property type="entry name" value="HTH-TYPE TRANSCRIPTIONAL REGULATOR GALS"/>
    <property type="match status" value="1"/>
</dbReference>
<dbReference type="CDD" id="cd01392">
    <property type="entry name" value="HTH_LacI"/>
    <property type="match status" value="1"/>
</dbReference>
<dbReference type="PROSITE" id="PS00356">
    <property type="entry name" value="HTH_LACI_1"/>
    <property type="match status" value="1"/>
</dbReference>
<dbReference type="PRINTS" id="PR00036">
    <property type="entry name" value="HTHLACI"/>
</dbReference>
<dbReference type="PROSITE" id="PS50932">
    <property type="entry name" value="HTH_LACI_2"/>
    <property type="match status" value="1"/>
</dbReference>
<evidence type="ECO:0000256" key="3">
    <source>
        <dbReference type="ARBA" id="ARBA00023163"/>
    </source>
</evidence>
<dbReference type="SUPFAM" id="SSF47413">
    <property type="entry name" value="lambda repressor-like DNA-binding domains"/>
    <property type="match status" value="1"/>
</dbReference>
<dbReference type="Pfam" id="PF00356">
    <property type="entry name" value="LacI"/>
    <property type="match status" value="1"/>
</dbReference>
<reference evidence="6 7" key="2">
    <citation type="submission" date="2014-09" db="EMBL/GenBank/DDBJ databases">
        <authorList>
            <consortium name="NBRP consortium"/>
            <person name="Sawabe T."/>
            <person name="Meirelles P."/>
            <person name="Nakanishi M."/>
            <person name="Sayaka M."/>
            <person name="Hattori M."/>
            <person name="Ohkuma M."/>
        </authorList>
    </citation>
    <scope>NUCLEOTIDE SEQUENCE [LARGE SCALE GENOMIC DNA]</scope>
    <source>
        <strain evidence="7">JCM19235</strain>
    </source>
</reference>
<dbReference type="PANTHER" id="PTHR30146">
    <property type="entry name" value="LACI-RELATED TRANSCRIPTIONAL REPRESSOR"/>
    <property type="match status" value="1"/>
</dbReference>
<dbReference type="InterPro" id="IPR000843">
    <property type="entry name" value="HTH_LacI"/>
</dbReference>
<dbReference type="InterPro" id="IPR001387">
    <property type="entry name" value="Cro/C1-type_HTH"/>
</dbReference>
<keyword evidence="3" id="KW-0804">Transcription</keyword>
<keyword evidence="7" id="KW-1185">Reference proteome</keyword>
<keyword evidence="2" id="KW-0238">DNA-binding</keyword>
<evidence type="ECO:0000256" key="2">
    <source>
        <dbReference type="ARBA" id="ARBA00023125"/>
    </source>
</evidence>